<evidence type="ECO:0000256" key="10">
    <source>
        <dbReference type="ARBA" id="ARBA00023098"/>
    </source>
</evidence>
<dbReference type="Pfam" id="PF01066">
    <property type="entry name" value="CDP-OH_P_transf"/>
    <property type="match status" value="1"/>
</dbReference>
<keyword evidence="7 15" id="KW-0808">Transferase</keyword>
<comment type="similarity">
    <text evidence="3 15">Belongs to the CDP-alcohol phosphatidyltransferase class-I family.</text>
</comment>
<evidence type="ECO:0000256" key="11">
    <source>
        <dbReference type="ARBA" id="ARBA00023136"/>
    </source>
</evidence>
<dbReference type="GO" id="GO:0012505">
    <property type="term" value="C:endomembrane system"/>
    <property type="evidence" value="ECO:0007669"/>
    <property type="project" value="UniProtKB-SubCell"/>
</dbReference>
<evidence type="ECO:0000256" key="8">
    <source>
        <dbReference type="ARBA" id="ARBA00022692"/>
    </source>
</evidence>
<dbReference type="GO" id="GO:0008654">
    <property type="term" value="P:phospholipid biosynthetic process"/>
    <property type="evidence" value="ECO:0007669"/>
    <property type="project" value="UniProtKB-KW"/>
</dbReference>
<reference evidence="17" key="2">
    <citation type="submission" date="2020-09" db="EMBL/GenBank/DDBJ databases">
        <authorList>
            <person name="Sun Q."/>
            <person name="Zhou Y."/>
        </authorList>
    </citation>
    <scope>NUCLEOTIDE SEQUENCE</scope>
    <source>
        <strain evidence="17">CGMCC 1.15371</strain>
    </source>
</reference>
<dbReference type="Gene3D" id="1.20.120.1760">
    <property type="match status" value="1"/>
</dbReference>
<dbReference type="GO" id="GO:0003882">
    <property type="term" value="F:CDP-diacylglycerol-serine O-phosphatidyltransferase activity"/>
    <property type="evidence" value="ECO:0007669"/>
    <property type="project" value="UniProtKB-EC"/>
</dbReference>
<sequence>MMIPDRIDHTKKLAKAQSANLLTLFNLSLGIIALVLIMSKHLHMSLLMIFLAALCDRFDGGLARKLDIQSHFGKELDSLCDLVSFGIAPAFLIFEGIMHHARILGLVMTIFYILCSAIRLARFNVTEFDGKFQGLPITAAGCILTLSYVGIHHLPLSVFLLLTFVLSLLMVSTFRVSKV</sequence>
<dbReference type="InterPro" id="IPR050324">
    <property type="entry name" value="CDP-alcohol_PTase-I"/>
</dbReference>
<dbReference type="NCBIfam" id="TIGR00473">
    <property type="entry name" value="pssA"/>
    <property type="match status" value="1"/>
</dbReference>
<dbReference type="GO" id="GO:0016020">
    <property type="term" value="C:membrane"/>
    <property type="evidence" value="ECO:0007669"/>
    <property type="project" value="InterPro"/>
</dbReference>
<dbReference type="Proteomes" id="UP000628775">
    <property type="component" value="Unassembled WGS sequence"/>
</dbReference>
<dbReference type="EMBL" id="BMIR01000006">
    <property type="protein sequence ID" value="GGE37839.1"/>
    <property type="molecule type" value="Genomic_DNA"/>
</dbReference>
<dbReference type="RefSeq" id="WP_188691803.1">
    <property type="nucleotide sequence ID" value="NZ_BMIR01000006.1"/>
</dbReference>
<organism evidence="17 18">
    <name type="scientific">Pullulanibacillus camelliae</name>
    <dbReference type="NCBI Taxonomy" id="1707096"/>
    <lineage>
        <taxon>Bacteria</taxon>
        <taxon>Bacillati</taxon>
        <taxon>Bacillota</taxon>
        <taxon>Bacilli</taxon>
        <taxon>Bacillales</taxon>
        <taxon>Sporolactobacillaceae</taxon>
        <taxon>Pullulanibacillus</taxon>
    </lineage>
</organism>
<name>A0A8J2VT07_9BACL</name>
<evidence type="ECO:0000256" key="2">
    <source>
        <dbReference type="ARBA" id="ARBA00004127"/>
    </source>
</evidence>
<keyword evidence="13" id="KW-1208">Phospholipid metabolism</keyword>
<keyword evidence="18" id="KW-1185">Reference proteome</keyword>
<dbReference type="AlphaFoldDB" id="A0A8J2VT07"/>
<dbReference type="InterPro" id="IPR048254">
    <property type="entry name" value="CDP_ALCOHOL_P_TRANSF_CS"/>
</dbReference>
<keyword evidence="8 16" id="KW-0812">Transmembrane</keyword>
<dbReference type="PROSITE" id="PS00379">
    <property type="entry name" value="CDP_ALCOHOL_P_TRANSF"/>
    <property type="match status" value="1"/>
</dbReference>
<proteinExistence type="inferred from homology"/>
<feature type="transmembrane region" description="Helical" evidence="16">
    <location>
        <begin position="21"/>
        <end position="38"/>
    </location>
</feature>
<evidence type="ECO:0000313" key="18">
    <source>
        <dbReference type="Proteomes" id="UP000628775"/>
    </source>
</evidence>
<keyword evidence="12" id="KW-0594">Phospholipid biosynthesis</keyword>
<comment type="catalytic activity">
    <reaction evidence="1">
        <text>a CDP-1,2-diacyl-sn-glycerol + L-serine = a 1,2-diacyl-sn-glycero-3-phospho-L-serine + CMP + H(+)</text>
        <dbReference type="Rhea" id="RHEA:16913"/>
        <dbReference type="ChEBI" id="CHEBI:15378"/>
        <dbReference type="ChEBI" id="CHEBI:33384"/>
        <dbReference type="ChEBI" id="CHEBI:57262"/>
        <dbReference type="ChEBI" id="CHEBI:58332"/>
        <dbReference type="ChEBI" id="CHEBI:60377"/>
        <dbReference type="EC" id="2.7.8.8"/>
    </reaction>
</comment>
<evidence type="ECO:0000256" key="6">
    <source>
        <dbReference type="ARBA" id="ARBA00022516"/>
    </source>
</evidence>
<protein>
    <recommendedName>
        <fullName evidence="5">CDP-diacylglycerol--serine O-phosphatidyltransferase</fullName>
        <ecNumber evidence="4">2.7.8.8</ecNumber>
    </recommendedName>
    <alternativeName>
        <fullName evidence="14">Phosphatidylserine synthase</fullName>
    </alternativeName>
</protein>
<evidence type="ECO:0000256" key="15">
    <source>
        <dbReference type="RuleBase" id="RU003750"/>
    </source>
</evidence>
<dbReference type="EC" id="2.7.8.8" evidence="4"/>
<dbReference type="InterPro" id="IPR004533">
    <property type="entry name" value="CDP-diaglyc--ser_O-PTrfase"/>
</dbReference>
<dbReference type="PANTHER" id="PTHR14269">
    <property type="entry name" value="CDP-DIACYLGLYCEROL--GLYCEROL-3-PHOSPHATE 3-PHOSPHATIDYLTRANSFERASE-RELATED"/>
    <property type="match status" value="1"/>
</dbReference>
<keyword evidence="11 16" id="KW-0472">Membrane</keyword>
<dbReference type="InterPro" id="IPR000462">
    <property type="entry name" value="CDP-OH_P_trans"/>
</dbReference>
<evidence type="ECO:0000256" key="14">
    <source>
        <dbReference type="ARBA" id="ARBA00032361"/>
    </source>
</evidence>
<comment type="caution">
    <text evidence="17">The sequence shown here is derived from an EMBL/GenBank/DDBJ whole genome shotgun (WGS) entry which is preliminary data.</text>
</comment>
<comment type="subcellular location">
    <subcellularLocation>
        <location evidence="2">Endomembrane system</location>
        <topology evidence="2">Multi-pass membrane protein</topology>
    </subcellularLocation>
</comment>
<feature type="transmembrane region" description="Helical" evidence="16">
    <location>
        <begin position="157"/>
        <end position="176"/>
    </location>
</feature>
<dbReference type="InterPro" id="IPR043130">
    <property type="entry name" value="CDP-OH_PTrfase_TM_dom"/>
</dbReference>
<evidence type="ECO:0000256" key="16">
    <source>
        <dbReference type="SAM" id="Phobius"/>
    </source>
</evidence>
<evidence type="ECO:0000256" key="7">
    <source>
        <dbReference type="ARBA" id="ARBA00022679"/>
    </source>
</evidence>
<feature type="transmembrane region" description="Helical" evidence="16">
    <location>
        <begin position="100"/>
        <end position="120"/>
    </location>
</feature>
<keyword evidence="9 16" id="KW-1133">Transmembrane helix</keyword>
<evidence type="ECO:0000256" key="12">
    <source>
        <dbReference type="ARBA" id="ARBA00023209"/>
    </source>
</evidence>
<keyword evidence="6" id="KW-0444">Lipid biosynthesis</keyword>
<evidence type="ECO:0000256" key="4">
    <source>
        <dbReference type="ARBA" id="ARBA00013174"/>
    </source>
</evidence>
<dbReference type="PANTHER" id="PTHR14269:SF61">
    <property type="entry name" value="CDP-DIACYLGLYCEROL--SERINE O-PHOSPHATIDYLTRANSFERASE"/>
    <property type="match status" value="1"/>
</dbReference>
<evidence type="ECO:0000256" key="1">
    <source>
        <dbReference type="ARBA" id="ARBA00000287"/>
    </source>
</evidence>
<feature type="transmembrane region" description="Helical" evidence="16">
    <location>
        <begin position="132"/>
        <end position="151"/>
    </location>
</feature>
<evidence type="ECO:0000256" key="13">
    <source>
        <dbReference type="ARBA" id="ARBA00023264"/>
    </source>
</evidence>
<evidence type="ECO:0000256" key="3">
    <source>
        <dbReference type="ARBA" id="ARBA00010441"/>
    </source>
</evidence>
<evidence type="ECO:0000256" key="5">
    <source>
        <dbReference type="ARBA" id="ARBA00017171"/>
    </source>
</evidence>
<gene>
    <name evidence="17" type="ORF">GCM10011391_15800</name>
</gene>
<keyword evidence="10" id="KW-0443">Lipid metabolism</keyword>
<reference evidence="17" key="1">
    <citation type="journal article" date="2014" name="Int. J. Syst. Evol. Microbiol.">
        <title>Complete genome sequence of Corynebacterium casei LMG S-19264T (=DSM 44701T), isolated from a smear-ripened cheese.</title>
        <authorList>
            <consortium name="US DOE Joint Genome Institute (JGI-PGF)"/>
            <person name="Walter F."/>
            <person name="Albersmeier A."/>
            <person name="Kalinowski J."/>
            <person name="Ruckert C."/>
        </authorList>
    </citation>
    <scope>NUCLEOTIDE SEQUENCE</scope>
    <source>
        <strain evidence="17">CGMCC 1.15371</strain>
    </source>
</reference>
<accession>A0A8J2VT07</accession>
<evidence type="ECO:0000256" key="9">
    <source>
        <dbReference type="ARBA" id="ARBA00022989"/>
    </source>
</evidence>
<evidence type="ECO:0000313" key="17">
    <source>
        <dbReference type="EMBL" id="GGE37839.1"/>
    </source>
</evidence>